<keyword evidence="2 6" id="KW-0396">Initiation factor</keyword>
<dbReference type="InterPro" id="IPR019815">
    <property type="entry name" value="Translation_initiation_fac_3_C"/>
</dbReference>
<keyword evidence="7" id="KW-1185">Reference proteome</keyword>
<dbReference type="NCBIfam" id="TIGR00168">
    <property type="entry name" value="infC"/>
    <property type="match status" value="1"/>
</dbReference>
<feature type="domain" description="Translation initiation factor 3 C-terminal" evidence="4">
    <location>
        <begin position="81"/>
        <end position="166"/>
    </location>
</feature>
<dbReference type="SUPFAM" id="SSF55200">
    <property type="entry name" value="Translation initiation factor IF3, C-terminal domain"/>
    <property type="match status" value="1"/>
</dbReference>
<dbReference type="InterPro" id="IPR019814">
    <property type="entry name" value="Translation_initiation_fac_3_N"/>
</dbReference>
<dbReference type="Pfam" id="PF05198">
    <property type="entry name" value="IF3_N"/>
    <property type="match status" value="1"/>
</dbReference>
<evidence type="ECO:0000259" key="5">
    <source>
        <dbReference type="Pfam" id="PF05198"/>
    </source>
</evidence>
<dbReference type="Gene3D" id="3.30.110.10">
    <property type="entry name" value="Translation initiation factor 3 (IF-3), C-terminal domain"/>
    <property type="match status" value="1"/>
</dbReference>
<evidence type="ECO:0000313" key="6">
    <source>
        <dbReference type="EMBL" id="AMM43881.1"/>
    </source>
</evidence>
<evidence type="ECO:0000256" key="2">
    <source>
        <dbReference type="ARBA" id="ARBA00022540"/>
    </source>
</evidence>
<dbReference type="InterPro" id="IPR001288">
    <property type="entry name" value="Translation_initiation_fac_3"/>
</dbReference>
<dbReference type="Proteomes" id="UP000223891">
    <property type="component" value="Segment"/>
</dbReference>
<name>A0A1L2CV30_9CAUD</name>
<reference evidence="7" key="1">
    <citation type="submission" date="2016-01" db="EMBL/GenBank/DDBJ databases">
        <title>Isolation and Characterization of Enterobacteria phage CBB.</title>
        <authorList>
            <person name="Buttimer C.T.H."/>
            <person name="Hendrix H."/>
            <person name="Alexandre H."/>
            <person name="O'Mahony J."/>
            <person name="Lavigne R."/>
            <person name="Coffey A."/>
        </authorList>
    </citation>
    <scope>NUCLEOTIDE SEQUENCE [LARGE SCALE GENOMIC DNA]</scope>
</reference>
<dbReference type="Gene3D" id="3.10.20.80">
    <property type="entry name" value="Translation initiation factor 3 (IF-3), N-terminal domain"/>
    <property type="match status" value="1"/>
</dbReference>
<dbReference type="GO" id="GO:0032790">
    <property type="term" value="P:ribosome disassembly"/>
    <property type="evidence" value="ECO:0007669"/>
    <property type="project" value="TreeGrafter"/>
</dbReference>
<dbReference type="SUPFAM" id="SSF54364">
    <property type="entry name" value="Translation initiation factor IF3, N-terminal domain"/>
    <property type="match status" value="1"/>
</dbReference>
<protein>
    <submittedName>
        <fullName evidence="6">Translation initiation factor IF-3</fullName>
    </submittedName>
</protein>
<evidence type="ECO:0000313" key="7">
    <source>
        <dbReference type="Proteomes" id="UP000223891"/>
    </source>
</evidence>
<dbReference type="InterPro" id="IPR036788">
    <property type="entry name" value="T_IF-3_C_sf"/>
</dbReference>
<organism evidence="6 7">
    <name type="scientific">Pectobacterium phage vB_PcaM_CBB</name>
    <dbReference type="NCBI Taxonomy" id="2772511"/>
    <lineage>
        <taxon>Viruses</taxon>
        <taxon>Duplodnaviria</taxon>
        <taxon>Heunggongvirae</taxon>
        <taxon>Uroviricota</taxon>
        <taxon>Caudoviricetes</taxon>
        <taxon>Mimasvirus</taxon>
        <taxon>Mimasvirus CBB</taxon>
    </lineage>
</organism>
<dbReference type="Pfam" id="PF00707">
    <property type="entry name" value="IF3_C"/>
    <property type="match status" value="1"/>
</dbReference>
<dbReference type="GO" id="GO:0043022">
    <property type="term" value="F:ribosome binding"/>
    <property type="evidence" value="ECO:0007669"/>
    <property type="project" value="TreeGrafter"/>
</dbReference>
<dbReference type="InterPro" id="IPR036787">
    <property type="entry name" value="T_IF-3_N_sf"/>
</dbReference>
<dbReference type="EMBL" id="KU574722">
    <property type="protein sequence ID" value="AMM43881.1"/>
    <property type="molecule type" value="Genomic_DNA"/>
</dbReference>
<evidence type="ECO:0000259" key="4">
    <source>
        <dbReference type="Pfam" id="PF00707"/>
    </source>
</evidence>
<proteinExistence type="inferred from homology"/>
<dbReference type="PANTHER" id="PTHR10938:SF0">
    <property type="entry name" value="TRANSLATION INITIATION FACTOR IF-3, MITOCHONDRIAL"/>
    <property type="match status" value="1"/>
</dbReference>
<sequence length="168" mass="18733">MKSVIANEKITAKNVRVVEEGSSQVMAIAAALNLAYSKEMDLIQVSDQEIPVVKIMDLSKYLYEQKQAEKSNKKKQRETAVQLKEVQIAYNTQENDLGTKAKAAQKFITEGKHVRIVMKMQGRAHSNPTVIKTNTESMVAFVARLTDTDFVQNIAVQGNNITCTVKSK</sequence>
<evidence type="ECO:0000256" key="1">
    <source>
        <dbReference type="ARBA" id="ARBA00005439"/>
    </source>
</evidence>
<gene>
    <name evidence="6" type="ORF">CBB_318</name>
</gene>
<evidence type="ECO:0000256" key="3">
    <source>
        <dbReference type="ARBA" id="ARBA00022917"/>
    </source>
</evidence>
<dbReference type="PANTHER" id="PTHR10938">
    <property type="entry name" value="TRANSLATION INITIATION FACTOR IF-3"/>
    <property type="match status" value="1"/>
</dbReference>
<feature type="domain" description="Translation initiation factor 3 N-terminal" evidence="5">
    <location>
        <begin position="7"/>
        <end position="71"/>
    </location>
</feature>
<keyword evidence="3" id="KW-0648">Protein biosynthesis</keyword>
<accession>A0A1L2CV30</accession>
<comment type="similarity">
    <text evidence="1">Belongs to the IF-3 family.</text>
</comment>